<dbReference type="GO" id="GO:0010048">
    <property type="term" value="P:vernalization response"/>
    <property type="evidence" value="ECO:0007669"/>
    <property type="project" value="InterPro"/>
</dbReference>
<dbReference type="Pfam" id="PF23380">
    <property type="entry name" value="VIN3_C"/>
    <property type="match status" value="1"/>
</dbReference>
<evidence type="ECO:0000256" key="4">
    <source>
        <dbReference type="ARBA" id="ARBA00022833"/>
    </source>
</evidence>
<feature type="region of interest" description="Disordered" evidence="6">
    <location>
        <begin position="48"/>
        <end position="84"/>
    </location>
</feature>
<evidence type="ECO:0000256" key="6">
    <source>
        <dbReference type="SAM" id="MobiDB-lite"/>
    </source>
</evidence>
<feature type="non-terminal residue" evidence="10">
    <location>
        <position position="1"/>
    </location>
</feature>
<feature type="domain" description="Oberon-like PHD finger" evidence="7">
    <location>
        <begin position="94"/>
        <end position="193"/>
    </location>
</feature>
<dbReference type="Proteomes" id="UP000653305">
    <property type="component" value="Unassembled WGS sequence"/>
</dbReference>
<dbReference type="InterPro" id="IPR058585">
    <property type="entry name" value="Fn3_VIN3"/>
</dbReference>
<dbReference type="EMBL" id="BMAC01000392">
    <property type="protein sequence ID" value="GFP95493.1"/>
    <property type="molecule type" value="Genomic_DNA"/>
</dbReference>
<feature type="compositionally biased region" description="Polar residues" evidence="6">
    <location>
        <begin position="48"/>
        <end position="61"/>
    </location>
</feature>
<evidence type="ECO:0000313" key="11">
    <source>
        <dbReference type="Proteomes" id="UP000653305"/>
    </source>
</evidence>
<reference evidence="10" key="1">
    <citation type="submission" date="2020-07" db="EMBL/GenBank/DDBJ databases">
        <title>Ethylene signaling mediates host invasion by parasitic plants.</title>
        <authorList>
            <person name="Yoshida S."/>
        </authorList>
    </citation>
    <scope>NUCLEOTIDE SEQUENCE</scope>
    <source>
        <strain evidence="10">Okayama</strain>
    </source>
</reference>
<dbReference type="AlphaFoldDB" id="A0A830CHZ9"/>
<dbReference type="CDD" id="cd00063">
    <property type="entry name" value="FN3"/>
    <property type="match status" value="1"/>
</dbReference>
<dbReference type="GO" id="GO:0008270">
    <property type="term" value="F:zinc ion binding"/>
    <property type="evidence" value="ECO:0007669"/>
    <property type="project" value="UniProtKB-KW"/>
</dbReference>
<keyword evidence="4" id="KW-0862">Zinc</keyword>
<dbReference type="PANTHER" id="PTHR46286">
    <property type="entry name" value="VIN3-LIKE PROTEIN 2-RELATED"/>
    <property type="match status" value="1"/>
</dbReference>
<evidence type="ECO:0000313" key="10">
    <source>
        <dbReference type="EMBL" id="GFP95493.1"/>
    </source>
</evidence>
<name>A0A830CHZ9_9LAMI</name>
<keyword evidence="2" id="KW-0479">Metal-binding</keyword>
<gene>
    <name evidence="10" type="ORF">PHJA_001693600</name>
</gene>
<feature type="domain" description="VIN3-like C-terminal" evidence="9">
    <location>
        <begin position="512"/>
        <end position="585"/>
    </location>
</feature>
<evidence type="ECO:0000256" key="5">
    <source>
        <dbReference type="ARBA" id="ARBA00023242"/>
    </source>
</evidence>
<feature type="compositionally biased region" description="Basic residues" evidence="6">
    <location>
        <begin position="473"/>
        <end position="483"/>
    </location>
</feature>
<sequence length="599" mass="67286">ILHSWTRHEILQILCAELGKERKYTGLTKSKIIEHLLKIIYEKKSQQDQEIVSEEQQPSSENGERTLKRQRKSDHPKTTSVPDDVGSSGVVVYCKNSACKAKMNREDAFCKRCSCCICCQYDDNKDPSLWLICNSDHPFHGMCCGMSCHLDCALRHENSGMSKDNGLDGSYCCVSCGKVNDLLGDTRRVDILCYRLSIAQKILAGTELYQDLCAGIDESVKMLEEEVGPLTGLPVKKARGIVNRLSSGPEIQRRCASAVESLDLMLSERASDTPSDCSELVPNLVRIEDLSASSLRVILNYDDPDVGNVEGYVLWHRKADDVNYPSEPTCRLFAPNTMFVLSSLNPATDYFLKADFFDKEREMGFCEIQFRTGNSEDGSQNPNFNSSEVERSQSPTTNCSSLSNPSSVEDETNNVVPCGKEQISCVPKSDVVDYTENGSNAPRWTGLECVPYVNSSEAGLQITPYKTETGKNKGTRKNRRKTSGKIEEPQAGSASKKRSGENRDEECNDLGDKDFEYYVKVIRWLECEGHIETTFRQKFLTWYSLRATSQEVRVVKVFIDTFVEDPESLAGQLVDTFYDVMSKKRYSNVPAGFCLKLWH</sequence>
<feature type="domain" description="VIN3-like fibronectin type-III" evidence="8">
    <location>
        <begin position="285"/>
        <end position="372"/>
    </location>
</feature>
<dbReference type="InterPro" id="IPR056990">
    <property type="entry name" value="VIN3-like_C"/>
</dbReference>
<comment type="caution">
    <text evidence="10">The sequence shown here is derived from an EMBL/GenBank/DDBJ whole genome shotgun (WGS) entry which is preliminary data.</text>
</comment>
<dbReference type="Pfam" id="PF23376">
    <property type="entry name" value="Fn3_VIN3"/>
    <property type="match status" value="1"/>
</dbReference>
<protein>
    <submittedName>
        <fullName evidence="10">Vin3-like protein 2</fullName>
    </submittedName>
</protein>
<dbReference type="GO" id="GO:0040029">
    <property type="term" value="P:epigenetic regulation of gene expression"/>
    <property type="evidence" value="ECO:0007669"/>
    <property type="project" value="InterPro"/>
</dbReference>
<evidence type="ECO:0000259" key="7">
    <source>
        <dbReference type="Pfam" id="PF07227"/>
    </source>
</evidence>
<feature type="region of interest" description="Disordered" evidence="6">
    <location>
        <begin position="463"/>
        <end position="506"/>
    </location>
</feature>
<keyword evidence="3" id="KW-0863">Zinc-finger</keyword>
<organism evidence="10 11">
    <name type="scientific">Phtheirospermum japonicum</name>
    <dbReference type="NCBI Taxonomy" id="374723"/>
    <lineage>
        <taxon>Eukaryota</taxon>
        <taxon>Viridiplantae</taxon>
        <taxon>Streptophyta</taxon>
        <taxon>Embryophyta</taxon>
        <taxon>Tracheophyta</taxon>
        <taxon>Spermatophyta</taxon>
        <taxon>Magnoliopsida</taxon>
        <taxon>eudicotyledons</taxon>
        <taxon>Gunneridae</taxon>
        <taxon>Pentapetalae</taxon>
        <taxon>asterids</taxon>
        <taxon>lamiids</taxon>
        <taxon>Lamiales</taxon>
        <taxon>Orobanchaceae</taxon>
        <taxon>Orobanchaceae incertae sedis</taxon>
        <taxon>Phtheirospermum</taxon>
    </lineage>
</organism>
<dbReference type="PANTHER" id="PTHR46286:SF2">
    <property type="entry name" value="VIN3-LIKE PROTEIN 2"/>
    <property type="match status" value="1"/>
</dbReference>
<evidence type="ECO:0000256" key="2">
    <source>
        <dbReference type="ARBA" id="ARBA00022723"/>
    </source>
</evidence>
<evidence type="ECO:0000259" key="8">
    <source>
        <dbReference type="Pfam" id="PF23376"/>
    </source>
</evidence>
<dbReference type="InterPro" id="IPR032881">
    <property type="entry name" value="Oberon-like_PHD"/>
</dbReference>
<feature type="compositionally biased region" description="Polar residues" evidence="6">
    <location>
        <begin position="371"/>
        <end position="407"/>
    </location>
</feature>
<keyword evidence="5" id="KW-0539">Nucleus</keyword>
<feature type="region of interest" description="Disordered" evidence="6">
    <location>
        <begin position="371"/>
        <end position="414"/>
    </location>
</feature>
<evidence type="ECO:0000256" key="1">
    <source>
        <dbReference type="ARBA" id="ARBA00004123"/>
    </source>
</evidence>
<feature type="compositionally biased region" description="Basic and acidic residues" evidence="6">
    <location>
        <begin position="62"/>
        <end position="77"/>
    </location>
</feature>
<comment type="subcellular location">
    <subcellularLocation>
        <location evidence="1">Nucleus</location>
    </subcellularLocation>
</comment>
<keyword evidence="11" id="KW-1185">Reference proteome</keyword>
<dbReference type="InterPro" id="IPR044514">
    <property type="entry name" value="VIN3-like"/>
</dbReference>
<dbReference type="OrthoDB" id="600557at2759"/>
<evidence type="ECO:0000259" key="9">
    <source>
        <dbReference type="Pfam" id="PF23380"/>
    </source>
</evidence>
<dbReference type="GO" id="GO:0005634">
    <property type="term" value="C:nucleus"/>
    <property type="evidence" value="ECO:0007669"/>
    <property type="project" value="UniProtKB-SubCell"/>
</dbReference>
<accession>A0A830CHZ9</accession>
<proteinExistence type="predicted"/>
<evidence type="ECO:0000256" key="3">
    <source>
        <dbReference type="ARBA" id="ARBA00022771"/>
    </source>
</evidence>
<dbReference type="Pfam" id="PF07227">
    <property type="entry name" value="PHD_Oberon"/>
    <property type="match status" value="1"/>
</dbReference>
<dbReference type="InterPro" id="IPR003961">
    <property type="entry name" value="FN3_dom"/>
</dbReference>